<feature type="domain" description="PFU" evidence="7">
    <location>
        <begin position="487"/>
        <end position="586"/>
    </location>
</feature>
<evidence type="ECO:0000259" key="8">
    <source>
        <dbReference type="PROSITE" id="PS51396"/>
    </source>
</evidence>
<dbReference type="InterPro" id="IPR011989">
    <property type="entry name" value="ARM-like"/>
</dbReference>
<feature type="region of interest" description="Disordered" evidence="6">
    <location>
        <begin position="140"/>
        <end position="173"/>
    </location>
</feature>
<dbReference type="InterPro" id="IPR016024">
    <property type="entry name" value="ARM-type_fold"/>
</dbReference>
<name>A0ABQ7JGI1_9APIC</name>
<dbReference type="Pfam" id="PF00400">
    <property type="entry name" value="WD40"/>
    <property type="match status" value="4"/>
</dbReference>
<feature type="repeat" description="WD" evidence="5">
    <location>
        <begin position="96"/>
        <end position="128"/>
    </location>
</feature>
<dbReference type="InterPro" id="IPR015155">
    <property type="entry name" value="PFU"/>
</dbReference>
<evidence type="ECO:0000256" key="3">
    <source>
        <dbReference type="ARBA" id="ARBA00022574"/>
    </source>
</evidence>
<dbReference type="InterPro" id="IPR015943">
    <property type="entry name" value="WD40/YVTN_repeat-like_dom_sf"/>
</dbReference>
<feature type="compositionally biased region" description="Low complexity" evidence="6">
    <location>
        <begin position="147"/>
        <end position="163"/>
    </location>
</feature>
<evidence type="ECO:0000313" key="10">
    <source>
        <dbReference type="Proteomes" id="UP000823046"/>
    </source>
</evidence>
<dbReference type="CDD" id="cd00200">
    <property type="entry name" value="WD40"/>
    <property type="match status" value="1"/>
</dbReference>
<evidence type="ECO:0000256" key="5">
    <source>
        <dbReference type="PROSITE-ProRule" id="PRU00221"/>
    </source>
</evidence>
<dbReference type="Gene3D" id="3.10.20.870">
    <property type="entry name" value="PFU (PLAA family ubiquitin binding), C-terminal domain"/>
    <property type="match status" value="1"/>
</dbReference>
<dbReference type="PANTHER" id="PTHR19849">
    <property type="entry name" value="PHOSPHOLIPASE A-2-ACTIVATING PROTEIN"/>
    <property type="match status" value="1"/>
</dbReference>
<dbReference type="SUPFAM" id="SSF50978">
    <property type="entry name" value="WD40 repeat-like"/>
    <property type="match status" value="1"/>
</dbReference>
<dbReference type="InterPro" id="IPR020472">
    <property type="entry name" value="WD40_PAC1"/>
</dbReference>
<dbReference type="Pfam" id="PF09070">
    <property type="entry name" value="PFU"/>
    <property type="match status" value="1"/>
</dbReference>
<dbReference type="PROSITE" id="PS00678">
    <property type="entry name" value="WD_REPEATS_1"/>
    <property type="match status" value="1"/>
</dbReference>
<dbReference type="Pfam" id="PF08324">
    <property type="entry name" value="PUL"/>
    <property type="match status" value="1"/>
</dbReference>
<evidence type="ECO:0000256" key="2">
    <source>
        <dbReference type="ARBA" id="ARBA00022490"/>
    </source>
</evidence>
<dbReference type="InterPro" id="IPR013535">
    <property type="entry name" value="PUL_dom"/>
</dbReference>
<dbReference type="SMART" id="SM00320">
    <property type="entry name" value="WD40"/>
    <property type="match status" value="7"/>
</dbReference>
<dbReference type="InterPro" id="IPR036322">
    <property type="entry name" value="WD40_repeat_dom_sf"/>
</dbReference>
<feature type="compositionally biased region" description="Polar residues" evidence="6">
    <location>
        <begin position="164"/>
        <end position="173"/>
    </location>
</feature>
<dbReference type="Gene3D" id="2.130.10.10">
    <property type="entry name" value="YVTN repeat-like/Quinoprotein amine dehydrogenase"/>
    <property type="match status" value="2"/>
</dbReference>
<dbReference type="Proteomes" id="UP000823046">
    <property type="component" value="Unassembled WGS sequence"/>
</dbReference>
<dbReference type="PANTHER" id="PTHR19849:SF0">
    <property type="entry name" value="PHOSPHOLIPASE A-2-ACTIVATING PROTEIN"/>
    <property type="match status" value="1"/>
</dbReference>
<dbReference type="EMBL" id="JADAQX010000003">
    <property type="protein sequence ID" value="KAF8823093.1"/>
    <property type="molecule type" value="Genomic_DNA"/>
</dbReference>
<feature type="domain" description="PUL" evidence="8">
    <location>
        <begin position="613"/>
        <end position="881"/>
    </location>
</feature>
<evidence type="ECO:0000256" key="6">
    <source>
        <dbReference type="SAM" id="MobiDB-lite"/>
    </source>
</evidence>
<dbReference type="PRINTS" id="PR00320">
    <property type="entry name" value="GPROTEINBRPT"/>
</dbReference>
<evidence type="ECO:0000256" key="4">
    <source>
        <dbReference type="ARBA" id="ARBA00022737"/>
    </source>
</evidence>
<feature type="repeat" description="WD" evidence="5">
    <location>
        <begin position="228"/>
        <end position="268"/>
    </location>
</feature>
<dbReference type="InterPro" id="IPR001680">
    <property type="entry name" value="WD40_rpt"/>
</dbReference>
<feature type="repeat" description="WD" evidence="5">
    <location>
        <begin position="347"/>
        <end position="389"/>
    </location>
</feature>
<comment type="subcellular location">
    <subcellularLocation>
        <location evidence="1">Cytoplasm</location>
    </subcellularLocation>
</comment>
<protein>
    <submittedName>
        <fullName evidence="9">PUL domain-containing protein</fullName>
    </submittedName>
</protein>
<keyword evidence="2" id="KW-0963">Cytoplasm</keyword>
<sequence length="885" mass="98749">MPHFAKHVDEIEKVRFYEICLKTSLERNCFSLSFGLLYAVLTQHHFTYSGYFLSFLLQPHPLYFFSFNIFSTGKSYKNMDIPSLDTPPTVYLRQELEGHTQGVRCACYLNNDSALVTAGLDGLILIWKFCLASAEKTESSQSNGSLTSQPQPNSNGSPSTQSPRNTANESEQGNSDRFMKFVLTSQVETPASMVLSLCASSTPSVFYSGGNDSVAYKLSTSGTILLEFKGHTSVISALIEKPSGELITASWDGSARIWSSETGECKYILEGHTHAVCMSLFPDGTLVTGSQDYTLRFWDLDTNTFSIKDAHKDIIRSIAPFGSQFFSVSNDCMINVWMMDGMAVTSFQGHESYIYDVKVSALHDGIFFTASEDHSVRIWDAATFTTVGSLLHAATVYEVLELPNGDIVTCCEDGAARIWTLDESLALPEQERETQRKLAEAALAGSQSAQITGIDIEGLPNVTELEVYRGQRIGQTKIFREGDKAIAFQWKGASWERIGEIIATKPSKQYFDGDQFFAKGDYDYIFDVEIGDHTLPRPLPYNDNENPLLVAEKFCSREILSKAHLSQITAFILKNSNSTFTPSMEENNPSLGSTSSATVIDKTMKDAEESEVKHFPLLSTAKFDKTNWDAVKKLLFDYNEMLEETSMGRLTGEEYVLLQNTIKKMQSATFIKENFKKVELDIVFKKLIFWLPEHSLPVMDLWRAFSLHPDICSLYKGSDNGWQYLSAILKNFSSSNDGSLAVCCLRCIANLFLFPTSKMAVIRFQDQILESIHPAISSSNKQVRSTLISIMGNFAIAYGGKQDQVGKRKLLLFLRELLCSETVANIFYRGVATVGTLCVQDPSCIEICKELQFFSSCFSKVDLIVLADERVKQAIAQIVKMIGQT</sequence>
<dbReference type="Gene3D" id="1.25.10.10">
    <property type="entry name" value="Leucine-rich Repeat Variant"/>
    <property type="match status" value="1"/>
</dbReference>
<keyword evidence="4" id="KW-0677">Repeat</keyword>
<dbReference type="PROSITE" id="PS51394">
    <property type="entry name" value="PFU"/>
    <property type="match status" value="1"/>
</dbReference>
<dbReference type="InterPro" id="IPR038122">
    <property type="entry name" value="PFU_sf"/>
</dbReference>
<keyword evidence="10" id="KW-1185">Reference proteome</keyword>
<accession>A0ABQ7JGI1</accession>
<dbReference type="SUPFAM" id="SSF48371">
    <property type="entry name" value="ARM repeat"/>
    <property type="match status" value="1"/>
</dbReference>
<dbReference type="PROSITE" id="PS51396">
    <property type="entry name" value="PUL"/>
    <property type="match status" value="1"/>
</dbReference>
<evidence type="ECO:0000313" key="9">
    <source>
        <dbReference type="EMBL" id="KAF8823093.1"/>
    </source>
</evidence>
<comment type="caution">
    <text evidence="9">The sequence shown here is derived from an EMBL/GenBank/DDBJ whole genome shotgun (WGS) entry which is preliminary data.</text>
</comment>
<dbReference type="PROSITE" id="PS50082">
    <property type="entry name" value="WD_REPEATS_2"/>
    <property type="match status" value="4"/>
</dbReference>
<organism evidence="9 10">
    <name type="scientific">Cardiosporidium cionae</name>
    <dbReference type="NCBI Taxonomy" id="476202"/>
    <lineage>
        <taxon>Eukaryota</taxon>
        <taxon>Sar</taxon>
        <taxon>Alveolata</taxon>
        <taxon>Apicomplexa</taxon>
        <taxon>Aconoidasida</taxon>
        <taxon>Nephromycida</taxon>
        <taxon>Cardiosporidium</taxon>
    </lineage>
</organism>
<proteinExistence type="predicted"/>
<evidence type="ECO:0000256" key="1">
    <source>
        <dbReference type="ARBA" id="ARBA00004496"/>
    </source>
</evidence>
<feature type="repeat" description="WD" evidence="5">
    <location>
        <begin position="269"/>
        <end position="308"/>
    </location>
</feature>
<gene>
    <name evidence="9" type="ORF">IE077_000692</name>
</gene>
<evidence type="ECO:0000259" key="7">
    <source>
        <dbReference type="PROSITE" id="PS51394"/>
    </source>
</evidence>
<dbReference type="InterPro" id="IPR019775">
    <property type="entry name" value="WD40_repeat_CS"/>
</dbReference>
<reference evidence="9 10" key="1">
    <citation type="journal article" date="2020" name="bioRxiv">
        <title>Metabolic contributions of an alphaproteobacterial endosymbiont in the apicomplexan Cardiosporidium cionae.</title>
        <authorList>
            <person name="Hunter E.S."/>
            <person name="Paight C.J."/>
            <person name="Lane C.E."/>
        </authorList>
    </citation>
    <scope>NUCLEOTIDE SEQUENCE [LARGE SCALE GENOMIC DNA]</scope>
    <source>
        <strain evidence="9">ESH_2018</strain>
    </source>
</reference>
<keyword evidence="3 5" id="KW-0853">WD repeat</keyword>
<dbReference type="PROSITE" id="PS50294">
    <property type="entry name" value="WD_REPEATS_REGION"/>
    <property type="match status" value="3"/>
</dbReference>